<sequence>MLRKYILIITYNEYIKYTFKMEESKWKIKCFVFNVKKQQDVQAVQNLEYVENHQI</sequence>
<protein>
    <submittedName>
        <fullName evidence="1">Uncharacterized protein</fullName>
    </submittedName>
</protein>
<dbReference type="EMBL" id="VSSQ01034486">
    <property type="protein sequence ID" value="MPM86455.1"/>
    <property type="molecule type" value="Genomic_DNA"/>
</dbReference>
<gene>
    <name evidence="1" type="ORF">SDC9_133544</name>
</gene>
<organism evidence="1">
    <name type="scientific">bioreactor metagenome</name>
    <dbReference type="NCBI Taxonomy" id="1076179"/>
    <lineage>
        <taxon>unclassified sequences</taxon>
        <taxon>metagenomes</taxon>
        <taxon>ecological metagenomes</taxon>
    </lineage>
</organism>
<reference evidence="1" key="1">
    <citation type="submission" date="2019-08" db="EMBL/GenBank/DDBJ databases">
        <authorList>
            <person name="Kucharzyk K."/>
            <person name="Murdoch R.W."/>
            <person name="Higgins S."/>
            <person name="Loffler F."/>
        </authorList>
    </citation>
    <scope>NUCLEOTIDE SEQUENCE</scope>
</reference>
<accession>A0A645DB35</accession>
<dbReference type="AlphaFoldDB" id="A0A645DB35"/>
<proteinExistence type="predicted"/>
<comment type="caution">
    <text evidence="1">The sequence shown here is derived from an EMBL/GenBank/DDBJ whole genome shotgun (WGS) entry which is preliminary data.</text>
</comment>
<evidence type="ECO:0000313" key="1">
    <source>
        <dbReference type="EMBL" id="MPM86455.1"/>
    </source>
</evidence>
<name>A0A645DB35_9ZZZZ</name>